<reference evidence="1" key="1">
    <citation type="submission" date="2018-02" db="EMBL/GenBank/DDBJ databases">
        <title>Rhizophora mucronata_Transcriptome.</title>
        <authorList>
            <person name="Meera S.P."/>
            <person name="Sreeshan A."/>
            <person name="Augustine A."/>
        </authorList>
    </citation>
    <scope>NUCLEOTIDE SEQUENCE</scope>
    <source>
        <tissue evidence="1">Leaf</tissue>
    </source>
</reference>
<organism evidence="1">
    <name type="scientific">Rhizophora mucronata</name>
    <name type="common">Asiatic mangrove</name>
    <dbReference type="NCBI Taxonomy" id="61149"/>
    <lineage>
        <taxon>Eukaryota</taxon>
        <taxon>Viridiplantae</taxon>
        <taxon>Streptophyta</taxon>
        <taxon>Embryophyta</taxon>
        <taxon>Tracheophyta</taxon>
        <taxon>Spermatophyta</taxon>
        <taxon>Magnoliopsida</taxon>
        <taxon>eudicotyledons</taxon>
        <taxon>Gunneridae</taxon>
        <taxon>Pentapetalae</taxon>
        <taxon>rosids</taxon>
        <taxon>fabids</taxon>
        <taxon>Malpighiales</taxon>
        <taxon>Rhizophoraceae</taxon>
        <taxon>Rhizophora</taxon>
    </lineage>
</organism>
<evidence type="ECO:0000313" key="1">
    <source>
        <dbReference type="EMBL" id="MBX57271.1"/>
    </source>
</evidence>
<sequence length="145" mass="16598">MLLHEMTTVRLSHLEYLSAGAWNDNISRLGNPSTRRYGMMIDTRSIDRRTGLEEKFCGYSILHILLTIQNPRSNSFILFLLILPLPFSLSPNLANPLSQLRRYLRIEALWVSVQPRTCSSKGACTVNRCLVFCYNSISGFQILFL</sequence>
<accession>A0A2P2PRE5</accession>
<dbReference type="AlphaFoldDB" id="A0A2P2PRE5"/>
<protein>
    <submittedName>
        <fullName evidence="1">Uncharacterized protein</fullName>
    </submittedName>
</protein>
<proteinExistence type="predicted"/>
<dbReference type="EMBL" id="GGEC01076787">
    <property type="protein sequence ID" value="MBX57271.1"/>
    <property type="molecule type" value="Transcribed_RNA"/>
</dbReference>
<name>A0A2P2PRE5_RHIMU</name>